<dbReference type="EMBL" id="CP061854">
    <property type="protein sequence ID" value="QOD55594.1"/>
    <property type="molecule type" value="Genomic_DNA"/>
</dbReference>
<reference evidence="1 2" key="1">
    <citation type="submission" date="2020-09" db="EMBL/GenBank/DDBJ databases">
        <title>Complete, closed and curated genome sequences of Photobacterium damselae subsp. piscicida isolates from Australia indicate localised evolution and additional plasmid-borne pathogenicity mechanisms.</title>
        <authorList>
            <person name="Baseggio L."/>
            <person name="Silayeva O."/>
            <person name="Buller N."/>
            <person name="Landos M."/>
            <person name="Engelstaedter J."/>
            <person name="Barnes A.C."/>
        </authorList>
    </citation>
    <scope>NUCLEOTIDE SEQUENCE [LARGE SCALE GENOMIC DNA]</scope>
    <source>
        <strain evidence="1 2">AS-16-0540-1</strain>
    </source>
</reference>
<sequence length="375" mass="43313">MNSKYQTYRSNPKLNNYIKLLTNEVLRDPKFRKGTSINKTILFDSILTQKPLQLQTTIGNEIKRNEIALFRANMAQIKTLHSDLMSYKQIIKQQKEELENYDSFDFKSLAQSIKGLVVVAQDSVDVIDYLIGLCFHVRNNHYVNQVQVIEVQKSDEFYSNHYKKLKELSLESGLKNQTLTTSHSELYDQQRLAFQSTVEGCSVEEKKHLDLLDSLQDFISSQIETGSFQSDIAKPIQVEISNLINGLTTSKVAVKKSEYVKSNNKHRTSNYNFILHLLSQLKVEKLDVDKNAFDACKNFDDELIKFNNDLRIAHLSINDYVEKFNSSKSKEDRNKFKNKELTEKAKIITRYLNLSVTLSKIILDSVPQSEIDFLT</sequence>
<dbReference type="AlphaFoldDB" id="A0A7L8A156"/>
<organism evidence="1 2">
    <name type="scientific">Photobacterium damsela subsp. piscicida</name>
    <name type="common">Pasteurella piscicida</name>
    <dbReference type="NCBI Taxonomy" id="38294"/>
    <lineage>
        <taxon>Bacteria</taxon>
        <taxon>Pseudomonadati</taxon>
        <taxon>Pseudomonadota</taxon>
        <taxon>Gammaproteobacteria</taxon>
        <taxon>Vibrionales</taxon>
        <taxon>Vibrionaceae</taxon>
        <taxon>Photobacterium</taxon>
    </lineage>
</organism>
<dbReference type="RefSeq" id="WP_191169293.1">
    <property type="nucleotide sequence ID" value="NZ_CP061861.1"/>
</dbReference>
<protein>
    <submittedName>
        <fullName evidence="1">Uncharacterized protein</fullName>
    </submittedName>
</protein>
<proteinExistence type="predicted"/>
<evidence type="ECO:0000313" key="1">
    <source>
        <dbReference type="EMBL" id="QOD55594.1"/>
    </source>
</evidence>
<evidence type="ECO:0000313" key="2">
    <source>
        <dbReference type="Proteomes" id="UP000516656"/>
    </source>
</evidence>
<name>A0A7L8A156_PHODP</name>
<dbReference type="Proteomes" id="UP000516656">
    <property type="component" value="Chromosome 1"/>
</dbReference>
<gene>
    <name evidence="1" type="ORF">IC627_09580</name>
</gene>
<accession>A0A7L8A156</accession>